<evidence type="ECO:0000313" key="2">
    <source>
        <dbReference type="EMBL" id="ERN14484.1"/>
    </source>
</evidence>
<protein>
    <recommendedName>
        <fullName evidence="4">Bifunctional inhibitor/plant lipid transfer protein/seed storage helical domain-containing protein</fullName>
    </recommendedName>
</protein>
<dbReference type="Proteomes" id="UP000017836">
    <property type="component" value="Unassembled WGS sequence"/>
</dbReference>
<keyword evidence="1" id="KW-0732">Signal</keyword>
<evidence type="ECO:0000256" key="1">
    <source>
        <dbReference type="SAM" id="SignalP"/>
    </source>
</evidence>
<dbReference type="Gramene" id="ERN14484">
    <property type="protein sequence ID" value="ERN14484"/>
    <property type="gene ID" value="AMTR_s00174p00052880"/>
</dbReference>
<dbReference type="GO" id="GO:0006869">
    <property type="term" value="P:lipid transport"/>
    <property type="evidence" value="ECO:0007669"/>
    <property type="project" value="InterPro"/>
</dbReference>
<reference evidence="3" key="1">
    <citation type="journal article" date="2013" name="Science">
        <title>The Amborella genome and the evolution of flowering plants.</title>
        <authorList>
            <consortium name="Amborella Genome Project"/>
        </authorList>
    </citation>
    <scope>NUCLEOTIDE SEQUENCE [LARGE SCALE GENOMIC DNA]</scope>
</reference>
<dbReference type="PANTHER" id="PTHR33076">
    <property type="entry name" value="NON-SPECIFIC LIPID-TRANSFER PROTEIN 2-RELATED"/>
    <property type="match status" value="1"/>
</dbReference>
<dbReference type="InterPro" id="IPR000528">
    <property type="entry name" value="Plant_nsLTP"/>
</dbReference>
<sequence length="115" mass="12518">MAQIRVSGLAILAMVVLSAYETDAQLLLCAQVNIYLLPCRASILDSNILPTSICCSSLQALATLSLGPPDRRKECCQCCKNYLLSLNILVALNLFNQCNCNPGFPFDPNFDCNSL</sequence>
<dbReference type="GO" id="GO:0008289">
    <property type="term" value="F:lipid binding"/>
    <property type="evidence" value="ECO:0007669"/>
    <property type="project" value="InterPro"/>
</dbReference>
<dbReference type="AlphaFoldDB" id="U5CWG7"/>
<gene>
    <name evidence="2" type="ORF">AMTR_s00174p00052880</name>
</gene>
<dbReference type="EMBL" id="KI392534">
    <property type="protein sequence ID" value="ERN14484.1"/>
    <property type="molecule type" value="Genomic_DNA"/>
</dbReference>
<name>U5CWG7_AMBTC</name>
<keyword evidence="3" id="KW-1185">Reference proteome</keyword>
<evidence type="ECO:0000313" key="3">
    <source>
        <dbReference type="Proteomes" id="UP000017836"/>
    </source>
</evidence>
<dbReference type="SUPFAM" id="SSF47699">
    <property type="entry name" value="Bifunctional inhibitor/lipid-transfer protein/seed storage 2S albumin"/>
    <property type="match status" value="1"/>
</dbReference>
<organism evidence="2 3">
    <name type="scientific">Amborella trichopoda</name>
    <dbReference type="NCBI Taxonomy" id="13333"/>
    <lineage>
        <taxon>Eukaryota</taxon>
        <taxon>Viridiplantae</taxon>
        <taxon>Streptophyta</taxon>
        <taxon>Embryophyta</taxon>
        <taxon>Tracheophyta</taxon>
        <taxon>Spermatophyta</taxon>
        <taxon>Magnoliopsida</taxon>
        <taxon>Amborellales</taxon>
        <taxon>Amborellaceae</taxon>
        <taxon>Amborella</taxon>
    </lineage>
</organism>
<feature type="signal peptide" evidence="1">
    <location>
        <begin position="1"/>
        <end position="24"/>
    </location>
</feature>
<dbReference type="HOGENOM" id="CLU_2124452_0_0_1"/>
<evidence type="ECO:0008006" key="4">
    <source>
        <dbReference type="Google" id="ProtNLM"/>
    </source>
</evidence>
<dbReference type="Gene3D" id="1.10.110.10">
    <property type="entry name" value="Plant lipid-transfer and hydrophobic proteins"/>
    <property type="match status" value="1"/>
</dbReference>
<dbReference type="InterPro" id="IPR036312">
    <property type="entry name" value="Bifun_inhib/LTP/seed_sf"/>
</dbReference>
<proteinExistence type="predicted"/>
<feature type="chain" id="PRO_5004658729" description="Bifunctional inhibitor/plant lipid transfer protein/seed storage helical domain-containing protein" evidence="1">
    <location>
        <begin position="25"/>
        <end position="115"/>
    </location>
</feature>
<accession>U5CWG7</accession>